<feature type="signal peptide" evidence="1">
    <location>
        <begin position="1"/>
        <end position="33"/>
    </location>
</feature>
<dbReference type="InterPro" id="IPR013785">
    <property type="entry name" value="Aldolase_TIM"/>
</dbReference>
<sequence>MSSQKGNNRRNFIKKAGMGVALAGLSGTTMAKAANSVLGDSSKSNTVKNQNNEKVTIKVAKPLFCPYHSTSNGGPKGGNSQYFHSSAFTHNPFTIPASGMSGSPVIMDAFGKFVGFMTTFAYENSTFSFDGKETLTINIPEGQELFIDESGIGDKAWKKYNTQMMTRLNFQPFTTHPHFWADVEYCSWVEQKIQSKVPKGHFNLLTHDFVADYLDKIIEYGYPKGKMTLDHGWGQFPDGSLNSGYGSWYPDPKKFPDFRKTMDMIKTKGFTPGLWIAFPKIHGASTIAKRYPDLLGAQRTQGKTEYDKGVRWLNPKADIFEYASETIERFHKMGVKKFKIDMSYNTKSDMLHIHKELYKAAKGIDETIEMEFHVPDIFFTKFTDVTRTNDVWLNDNYDWPGRVKTHYEISYKSSPGRAINLDHIGGNAENDITEQKYLQHLEMFKSKTGYPLVSLLPHHISQKCVDETGDYLWDYERGNKNILSDFYEG</sequence>
<protein>
    <submittedName>
        <fullName evidence="2">Tat (Twin-arginine translocation) pathway signal sequence</fullName>
    </submittedName>
</protein>
<feature type="chain" id="PRO_5011678737" evidence="1">
    <location>
        <begin position="34"/>
        <end position="489"/>
    </location>
</feature>
<dbReference type="SUPFAM" id="SSF51445">
    <property type="entry name" value="(Trans)glycosidases"/>
    <property type="match status" value="1"/>
</dbReference>
<dbReference type="NCBIfam" id="TIGR01409">
    <property type="entry name" value="TAT_signal_seq"/>
    <property type="match status" value="1"/>
</dbReference>
<dbReference type="AlphaFoldDB" id="A0A1G9UJ96"/>
<dbReference type="InterPro" id="IPR006311">
    <property type="entry name" value="TAT_signal"/>
</dbReference>
<proteinExistence type="predicted"/>
<dbReference type="PROSITE" id="PS51318">
    <property type="entry name" value="TAT"/>
    <property type="match status" value="1"/>
</dbReference>
<dbReference type="Gene3D" id="3.20.20.70">
    <property type="entry name" value="Aldolase class I"/>
    <property type="match status" value="1"/>
</dbReference>
<dbReference type="STRING" id="192904.SAMN04488514_11152"/>
<keyword evidence="1" id="KW-0732">Signal</keyword>
<organism evidence="2 3">
    <name type="scientific">Kriegella aquimaris</name>
    <dbReference type="NCBI Taxonomy" id="192904"/>
    <lineage>
        <taxon>Bacteria</taxon>
        <taxon>Pseudomonadati</taxon>
        <taxon>Bacteroidota</taxon>
        <taxon>Flavobacteriia</taxon>
        <taxon>Flavobacteriales</taxon>
        <taxon>Flavobacteriaceae</taxon>
        <taxon>Kriegella</taxon>
    </lineage>
</organism>
<evidence type="ECO:0000313" key="3">
    <source>
        <dbReference type="Proteomes" id="UP000199440"/>
    </source>
</evidence>
<dbReference type="InterPro" id="IPR019546">
    <property type="entry name" value="TAT_signal_bac_arc"/>
</dbReference>
<reference evidence="2 3" key="1">
    <citation type="submission" date="2016-10" db="EMBL/GenBank/DDBJ databases">
        <authorList>
            <person name="de Groot N.N."/>
        </authorList>
    </citation>
    <scope>NUCLEOTIDE SEQUENCE [LARGE SCALE GENOMIC DNA]</scope>
    <source>
        <strain evidence="2 3">DSM 19886</strain>
    </source>
</reference>
<dbReference type="RefSeq" id="WP_089892921.1">
    <property type="nucleotide sequence ID" value="NZ_FNGV01000011.1"/>
</dbReference>
<evidence type="ECO:0000256" key="1">
    <source>
        <dbReference type="SAM" id="SignalP"/>
    </source>
</evidence>
<evidence type="ECO:0000313" key="2">
    <source>
        <dbReference type="EMBL" id="SDM59957.1"/>
    </source>
</evidence>
<keyword evidence="3" id="KW-1185">Reference proteome</keyword>
<dbReference type="Proteomes" id="UP000199440">
    <property type="component" value="Unassembled WGS sequence"/>
</dbReference>
<accession>A0A1G9UJ96</accession>
<dbReference type="InterPro" id="IPR017853">
    <property type="entry name" value="GH"/>
</dbReference>
<dbReference type="OrthoDB" id="1110123at2"/>
<name>A0A1G9UJ96_9FLAO</name>
<dbReference type="EMBL" id="FNGV01000011">
    <property type="protein sequence ID" value="SDM59957.1"/>
    <property type="molecule type" value="Genomic_DNA"/>
</dbReference>
<gene>
    <name evidence="2" type="ORF">SAMN04488514_11152</name>
</gene>